<dbReference type="Proteomes" id="UP000018144">
    <property type="component" value="Unassembled WGS sequence"/>
</dbReference>
<dbReference type="GO" id="GO:0008483">
    <property type="term" value="F:transaminase activity"/>
    <property type="evidence" value="ECO:0007669"/>
    <property type="project" value="UniProtKB-KW"/>
</dbReference>
<dbReference type="STRING" id="1076935.U4LDG9"/>
<dbReference type="EMBL" id="HF935393">
    <property type="protein sequence ID" value="CCX29898.1"/>
    <property type="molecule type" value="Genomic_DNA"/>
</dbReference>
<reference evidence="1 2" key="1">
    <citation type="journal article" date="2013" name="PLoS Genet.">
        <title>The genome and development-dependent transcriptomes of Pyronema confluens: a window into fungal evolution.</title>
        <authorList>
            <person name="Traeger S."/>
            <person name="Altegoer F."/>
            <person name="Freitag M."/>
            <person name="Gabaldon T."/>
            <person name="Kempken F."/>
            <person name="Kumar A."/>
            <person name="Marcet-Houben M."/>
            <person name="Poggeler S."/>
            <person name="Stajich J.E."/>
            <person name="Nowrousian M."/>
        </authorList>
    </citation>
    <scope>NUCLEOTIDE SEQUENCE [LARGE SCALE GENOMIC DNA]</scope>
    <source>
        <strain evidence="2">CBS 100304</strain>
        <tissue evidence="1">Vegetative mycelium</tissue>
    </source>
</reference>
<keyword evidence="1" id="KW-0032">Aminotransferase</keyword>
<evidence type="ECO:0000313" key="2">
    <source>
        <dbReference type="Proteomes" id="UP000018144"/>
    </source>
</evidence>
<keyword evidence="2" id="KW-1185">Reference proteome</keyword>
<proteinExistence type="predicted"/>
<gene>
    <name evidence="1" type="ORF">PCON_07695</name>
</gene>
<dbReference type="OrthoDB" id="6752799at2759"/>
<evidence type="ECO:0000313" key="1">
    <source>
        <dbReference type="EMBL" id="CCX29898.1"/>
    </source>
</evidence>
<sequence>MAEQVSALAKERSVYGTMDDRISVAGIITGNVKYLAEAIHKVAQ</sequence>
<keyword evidence="1" id="KW-0808">Transferase</keyword>
<accession>U4LDG9</accession>
<protein>
    <submittedName>
        <fullName evidence="1">Similar to Aspartate aminotransferase, mitochondrial acc. no. P05202</fullName>
    </submittedName>
</protein>
<organism evidence="1 2">
    <name type="scientific">Pyronema omphalodes (strain CBS 100304)</name>
    <name type="common">Pyronema confluens</name>
    <dbReference type="NCBI Taxonomy" id="1076935"/>
    <lineage>
        <taxon>Eukaryota</taxon>
        <taxon>Fungi</taxon>
        <taxon>Dikarya</taxon>
        <taxon>Ascomycota</taxon>
        <taxon>Pezizomycotina</taxon>
        <taxon>Pezizomycetes</taxon>
        <taxon>Pezizales</taxon>
        <taxon>Pyronemataceae</taxon>
        <taxon>Pyronema</taxon>
    </lineage>
</organism>
<dbReference type="AlphaFoldDB" id="U4LDG9"/>
<dbReference type="Gene3D" id="3.90.1150.10">
    <property type="entry name" value="Aspartate Aminotransferase, domain 1"/>
    <property type="match status" value="1"/>
</dbReference>
<name>U4LDG9_PYROM</name>
<dbReference type="InterPro" id="IPR015422">
    <property type="entry name" value="PyrdxlP-dep_Trfase_small"/>
</dbReference>